<dbReference type="EMBL" id="AM039952">
    <property type="protein sequence ID" value="CAJ23138.1"/>
    <property type="molecule type" value="Genomic_DNA"/>
</dbReference>
<dbReference type="GO" id="GO:1904680">
    <property type="term" value="F:peptide transmembrane transporter activity"/>
    <property type="evidence" value="ECO:0007669"/>
    <property type="project" value="InterPro"/>
</dbReference>
<dbReference type="eggNOG" id="COG3104">
    <property type="taxonomic scope" value="Bacteria"/>
</dbReference>
<dbReference type="Pfam" id="PF00854">
    <property type="entry name" value="PTR2"/>
    <property type="match status" value="2"/>
</dbReference>
<evidence type="ECO:0000256" key="2">
    <source>
        <dbReference type="ARBA" id="ARBA00005982"/>
    </source>
</evidence>
<gene>
    <name evidence="8" type="ordered locus">XCV1507</name>
</gene>
<feature type="transmembrane region" description="Helical" evidence="7">
    <location>
        <begin position="539"/>
        <end position="561"/>
    </location>
</feature>
<keyword evidence="4" id="KW-0571">Peptide transport</keyword>
<dbReference type="STRING" id="456327.BJD11_15105"/>
<evidence type="ECO:0000313" key="9">
    <source>
        <dbReference type="Proteomes" id="UP000007069"/>
    </source>
</evidence>
<evidence type="ECO:0000256" key="5">
    <source>
        <dbReference type="ARBA" id="ARBA00022989"/>
    </source>
</evidence>
<dbReference type="InterPro" id="IPR005279">
    <property type="entry name" value="Dipep/tripep_permease"/>
</dbReference>
<feature type="transmembrane region" description="Helical" evidence="7">
    <location>
        <begin position="189"/>
        <end position="208"/>
    </location>
</feature>
<feature type="transmembrane region" description="Helical" evidence="7">
    <location>
        <begin position="613"/>
        <end position="633"/>
    </location>
</feature>
<dbReference type="SUPFAM" id="SSF103473">
    <property type="entry name" value="MFS general substrate transporter"/>
    <property type="match status" value="1"/>
</dbReference>
<feature type="transmembrane region" description="Helical" evidence="7">
    <location>
        <begin position="282"/>
        <end position="302"/>
    </location>
</feature>
<feature type="transmembrane region" description="Helical" evidence="7">
    <location>
        <begin position="308"/>
        <end position="327"/>
    </location>
</feature>
<feature type="transmembrane region" description="Helical" evidence="7">
    <location>
        <begin position="386"/>
        <end position="407"/>
    </location>
</feature>
<feature type="transmembrane region" description="Helical" evidence="7">
    <location>
        <begin position="427"/>
        <end position="445"/>
    </location>
</feature>
<keyword evidence="3 7" id="KW-0812">Transmembrane</keyword>
<proteinExistence type="inferred from homology"/>
<dbReference type="InterPro" id="IPR018456">
    <property type="entry name" value="PTR2_symporter_CS"/>
</dbReference>
<dbReference type="InterPro" id="IPR036259">
    <property type="entry name" value="MFS_trans_sf"/>
</dbReference>
<dbReference type="NCBIfam" id="TIGR00924">
    <property type="entry name" value="yjdL_sub1_fam"/>
    <property type="match status" value="1"/>
</dbReference>
<name>Q3BVH5_XANE5</name>
<evidence type="ECO:0000313" key="8">
    <source>
        <dbReference type="EMBL" id="CAJ23138.1"/>
    </source>
</evidence>
<comment type="subcellular location">
    <subcellularLocation>
        <location evidence="1">Membrane</location>
        <topology evidence="1">Multi-pass membrane protein</topology>
    </subcellularLocation>
</comment>
<feature type="transmembrane region" description="Helical" evidence="7">
    <location>
        <begin position="505"/>
        <end position="527"/>
    </location>
</feature>
<comment type="similarity">
    <text evidence="2">Belongs to the major facilitator superfamily. Proton-dependent oligopeptide transporter (POT/PTR) (TC 2.A.17) family.</text>
</comment>
<feature type="transmembrane region" description="Helical" evidence="7">
    <location>
        <begin position="573"/>
        <end position="593"/>
    </location>
</feature>
<dbReference type="Proteomes" id="UP000007069">
    <property type="component" value="Chromosome"/>
</dbReference>
<keyword evidence="5 7" id="KW-1133">Transmembrane helix</keyword>
<dbReference type="InterPro" id="IPR000109">
    <property type="entry name" value="POT_fam"/>
</dbReference>
<dbReference type="FunFam" id="1.20.1250.20:FF:000651">
    <property type="entry name" value="Glutathione uptake transporter"/>
    <property type="match status" value="1"/>
</dbReference>
<dbReference type="PROSITE" id="PS01022">
    <property type="entry name" value="PTR2_1"/>
    <property type="match status" value="1"/>
</dbReference>
<sequence length="645" mass="70016">MKRGIQRSSVPGKRLQCSRAGVQGQSALRHGLAVIGAKRGFHPDTLRLSLDRASNIRGGAGYAAAVQRLAPWRCRPTWTTPITLGEVRQLRPLSSCVRHVRAGNGGRRAGAGTIGPVFSTTGLPLTTSISPGASAGARLPRQIPFIIGNEACERFSFYGMRNILVQFLITSLLLQEISGPGREAEAKHILHSFMIGVYFFPLLGGWLADRFFGKYNTILWFSLVYCAGHACLALFEGSRDGFFLGLGLIALGAGGIKPLVASFMGDQFDQSNKHLAKVVFDAFYWIINFGSLFASLLIPLALKNLGPAWAFGIPGILMFVATLVFWLGRKRYVLVPLPPKDPHGFGAVVRTALLTHAPGQGRPGLMLAVVSVLLALAGFALVEQLGIVVCLCIALVLLLAGIGGGTWWQLERARGTHPDVAVEGVRALLRVLVIFALVTPFFSLFDQKASTWVLQGREMTMPAWFTASQMQALNPLLVMLLIPFNNLVLYPLLRRGGWEPTPLRRMTSGIALSGVAWVAVGAIQMVMDGGEPMHIAWQILPYALLTFGEVLVSATGIEFAYSQAPTSMKGVVMSFWYLTTTVGNLWVLLSNVAVRNATVTAHIADTGLSEAAFLMFFFAAFAFLAALAFGLYARRYRMVDNYRTA</sequence>
<dbReference type="Gene3D" id="1.20.1250.20">
    <property type="entry name" value="MFS general substrate transporter like domains"/>
    <property type="match status" value="1"/>
</dbReference>
<evidence type="ECO:0000256" key="6">
    <source>
        <dbReference type="ARBA" id="ARBA00023136"/>
    </source>
</evidence>
<dbReference type="AlphaFoldDB" id="Q3BVH5"/>
<evidence type="ECO:0000256" key="4">
    <source>
        <dbReference type="ARBA" id="ARBA00022856"/>
    </source>
</evidence>
<protein>
    <submittedName>
        <fullName evidence="8">Proton-dependent oligopeptide transporter family protein</fullName>
    </submittedName>
</protein>
<feature type="transmembrane region" description="Helical" evidence="7">
    <location>
        <begin position="215"/>
        <end position="235"/>
    </location>
</feature>
<dbReference type="HOGENOM" id="CLU_004790_3_1_6"/>
<feature type="transmembrane region" description="Helical" evidence="7">
    <location>
        <begin position="472"/>
        <end position="493"/>
    </location>
</feature>
<dbReference type="GO" id="GO:0016020">
    <property type="term" value="C:membrane"/>
    <property type="evidence" value="ECO:0007669"/>
    <property type="project" value="UniProtKB-SubCell"/>
</dbReference>
<dbReference type="GO" id="GO:0006857">
    <property type="term" value="P:oligopeptide transport"/>
    <property type="evidence" value="ECO:0007669"/>
    <property type="project" value="InterPro"/>
</dbReference>
<reference evidence="8 9" key="1">
    <citation type="journal article" date="2005" name="J. Bacteriol.">
        <title>Insights into genome plasticity and pathogenicity of the plant pathogenic Bacterium Xanthomonas campestris pv. vesicatoria revealed by the complete genome sequence.</title>
        <authorList>
            <person name="Thieme F."/>
            <person name="Koebnik R."/>
            <person name="Bekel T."/>
            <person name="Berger C."/>
            <person name="Boch J."/>
            <person name="Buettner D."/>
            <person name="Caldana C."/>
            <person name="Gaigalat L."/>
            <person name="Goesmann A."/>
            <person name="Kay S."/>
            <person name="Kirchner O."/>
            <person name="Lanz C."/>
            <person name="Linke B."/>
            <person name="McHardy A.C."/>
            <person name="Meyer F."/>
            <person name="Mittenhuber G."/>
            <person name="Nies D.H."/>
            <person name="Niesbach-Kloesgen U."/>
            <person name="Patschkowski T."/>
            <person name="Rueckert C."/>
            <person name="Rupp O."/>
            <person name="Schneicker S."/>
            <person name="Schuster S.C."/>
            <person name="Vorhoelter F.J."/>
            <person name="Weber E."/>
            <person name="Puehler A."/>
            <person name="Bonas U."/>
            <person name="Bartels D."/>
            <person name="Kaiser O."/>
        </authorList>
    </citation>
    <scope>NUCLEOTIDE SEQUENCE [LARGE SCALE GENOMIC DNA]</scope>
    <source>
        <strain evidence="8 9">85-10</strain>
    </source>
</reference>
<keyword evidence="6 7" id="KW-0472">Membrane</keyword>
<dbReference type="PANTHER" id="PTHR11654">
    <property type="entry name" value="OLIGOPEPTIDE TRANSPORTER-RELATED"/>
    <property type="match status" value="1"/>
</dbReference>
<dbReference type="KEGG" id="xcv:XCV1507"/>
<keyword evidence="4" id="KW-0653">Protein transport</keyword>
<keyword evidence="4" id="KW-0813">Transport</keyword>
<evidence type="ECO:0000256" key="3">
    <source>
        <dbReference type="ARBA" id="ARBA00022692"/>
    </source>
</evidence>
<evidence type="ECO:0000256" key="1">
    <source>
        <dbReference type="ARBA" id="ARBA00004141"/>
    </source>
</evidence>
<organism evidence="9">
    <name type="scientific">Xanthomonas euvesicatoria pv. vesicatoria (strain 85-10)</name>
    <name type="common">Xanthomonas campestris pv. vesicatoria</name>
    <dbReference type="NCBI Taxonomy" id="316273"/>
    <lineage>
        <taxon>Bacteria</taxon>
        <taxon>Pseudomonadati</taxon>
        <taxon>Pseudomonadota</taxon>
        <taxon>Gammaproteobacteria</taxon>
        <taxon>Lysobacterales</taxon>
        <taxon>Lysobacteraceae</taxon>
        <taxon>Xanthomonas</taxon>
    </lineage>
</organism>
<evidence type="ECO:0000256" key="7">
    <source>
        <dbReference type="SAM" id="Phobius"/>
    </source>
</evidence>
<accession>Q3BVH5</accession>
<feature type="transmembrane region" description="Helical" evidence="7">
    <location>
        <begin position="241"/>
        <end position="261"/>
    </location>
</feature>